<dbReference type="InterPro" id="IPR022644">
    <property type="entry name" value="De-COase2_N"/>
</dbReference>
<feature type="binding site" evidence="12">
    <location>
        <position position="388"/>
    </location>
    <ligand>
        <name>substrate</name>
    </ligand>
</feature>
<dbReference type="STRING" id="1612202.SAMN05421734_102462"/>
<dbReference type="PANTHER" id="PTHR43727">
    <property type="entry name" value="DIAMINOPIMELATE DECARBOXYLASE"/>
    <property type="match status" value="1"/>
</dbReference>
<dbReference type="PANTHER" id="PTHR43727:SF2">
    <property type="entry name" value="GROUP IV DECARBOXYLASE"/>
    <property type="match status" value="1"/>
</dbReference>
<sequence>MRESVEVNDQGHLTIGGVDTIDLVNKYGTPLFVYDVERIRKNARAFVEGFKKLGVKAQVAYASKAFSSIAMLQVAKQEGLSLDIVSEGELYTALKANFPVDKIHMHGNNKSKKELEMAMQHGVGCIVVDNFHEIELIDQLTKAYDQSIDVLLRVTPGIEAHTHDYILTGNEDSKFGFDISNQQAEQAFLALKDHDYIRLKGLHCHIGSQIFETDGFIMAVRRLFDTLGKWHHEYQFEADVLNLGGGFGIRYTDEDEPLELEEYVHALVDEIKQQANQKDVSFPEIWIEPGRAIVGNAAITLYEVGSKKEIPNVRNYISVDGGMTDNIRPALYNAKYDAVVANKMNVERDYETSIAGKCCESGDMLIWDVLLPDITAGDILAVFSTGAYGYSMSSHYNRFPKAAVVFVENGKDQLVIKRETYEDLVRNDLSYE</sequence>
<evidence type="ECO:0000256" key="11">
    <source>
        <dbReference type="ARBA" id="ARBA00074972"/>
    </source>
</evidence>
<dbReference type="InterPro" id="IPR000183">
    <property type="entry name" value="Orn/DAP/Arg_de-COase"/>
</dbReference>
<feature type="binding site" evidence="12">
    <location>
        <position position="332"/>
    </location>
    <ligand>
        <name>substrate</name>
    </ligand>
</feature>
<dbReference type="OrthoDB" id="9802241at2"/>
<feature type="active site" description="Proton donor" evidence="13">
    <location>
        <position position="359"/>
    </location>
</feature>
<comment type="catalytic activity">
    <reaction evidence="7 12 14">
        <text>meso-2,6-diaminopimelate + H(+) = L-lysine + CO2</text>
        <dbReference type="Rhea" id="RHEA:15101"/>
        <dbReference type="ChEBI" id="CHEBI:15378"/>
        <dbReference type="ChEBI" id="CHEBI:16526"/>
        <dbReference type="ChEBI" id="CHEBI:32551"/>
        <dbReference type="ChEBI" id="CHEBI:57791"/>
        <dbReference type="EC" id="4.1.1.20"/>
    </reaction>
</comment>
<evidence type="ECO:0000256" key="13">
    <source>
        <dbReference type="PIRSR" id="PIRSR600183-50"/>
    </source>
</evidence>
<dbReference type="Pfam" id="PF02784">
    <property type="entry name" value="Orn_Arg_deC_N"/>
    <property type="match status" value="1"/>
</dbReference>
<dbReference type="FunFam" id="2.40.37.10:FF:000003">
    <property type="entry name" value="Diaminopimelate decarboxylase"/>
    <property type="match status" value="1"/>
</dbReference>
<comment type="similarity">
    <text evidence="9 12">Belongs to the Orn/Lys/Arg decarboxylase class-II family. LysA subfamily.</text>
</comment>
<keyword evidence="4 12" id="KW-0663">Pyridoxal phosphate</keyword>
<feature type="domain" description="Orn/DAP/Arg decarboxylase 2 C-terminal" evidence="15">
    <location>
        <begin position="32"/>
        <end position="386"/>
    </location>
</feature>
<comment type="cofactor">
    <cofactor evidence="1 12 13 14">
        <name>pyridoxal 5'-phosphate</name>
        <dbReference type="ChEBI" id="CHEBI:597326"/>
    </cofactor>
</comment>
<comment type="function">
    <text evidence="12">Specifically catalyzes the decarboxylation of meso-diaminopimelate (meso-DAP) to L-lysine.</text>
</comment>
<dbReference type="EMBL" id="FMYI01000002">
    <property type="protein sequence ID" value="SDB91710.1"/>
    <property type="molecule type" value="Genomic_DNA"/>
</dbReference>
<comment type="subunit">
    <text evidence="12">Homodimer.</text>
</comment>
<evidence type="ECO:0000256" key="6">
    <source>
        <dbReference type="ARBA" id="ARBA00023239"/>
    </source>
</evidence>
<feature type="binding site" evidence="12">
    <location>
        <position position="388"/>
    </location>
    <ligand>
        <name>pyridoxal 5'-phosphate</name>
        <dbReference type="ChEBI" id="CHEBI:597326"/>
    </ligand>
</feature>
<feature type="binding site" evidence="12">
    <location>
        <position position="360"/>
    </location>
    <ligand>
        <name>substrate</name>
    </ligand>
</feature>
<evidence type="ECO:0000256" key="12">
    <source>
        <dbReference type="HAMAP-Rule" id="MF_02120"/>
    </source>
</evidence>
<dbReference type="RefSeq" id="WP_090793698.1">
    <property type="nucleotide sequence ID" value="NZ_FMYI01000002.1"/>
</dbReference>
<keyword evidence="18" id="KW-1185">Reference proteome</keyword>
<dbReference type="InterPro" id="IPR029066">
    <property type="entry name" value="PLP-binding_barrel"/>
</dbReference>
<feature type="modified residue" description="N6-(pyridoxal phosphate)lysine" evidence="12 13">
    <location>
        <position position="64"/>
    </location>
</feature>
<gene>
    <name evidence="12" type="primary">lysA</name>
    <name evidence="17" type="ORF">SAMN05421734_102462</name>
</gene>
<dbReference type="Proteomes" id="UP000242949">
    <property type="component" value="Unassembled WGS sequence"/>
</dbReference>
<name>A0A1G6HBR9_9BACI</name>
<dbReference type="PRINTS" id="PR01179">
    <property type="entry name" value="ODADCRBXLASE"/>
</dbReference>
<dbReference type="Gene3D" id="3.20.20.10">
    <property type="entry name" value="Alanine racemase"/>
    <property type="match status" value="1"/>
</dbReference>
<evidence type="ECO:0000256" key="2">
    <source>
        <dbReference type="ARBA" id="ARBA00022605"/>
    </source>
</evidence>
<proteinExistence type="inferred from homology"/>
<reference evidence="18" key="1">
    <citation type="submission" date="2016-09" db="EMBL/GenBank/DDBJ databases">
        <authorList>
            <person name="Varghese N."/>
            <person name="Submissions S."/>
        </authorList>
    </citation>
    <scope>NUCLEOTIDE SEQUENCE [LARGE SCALE GENOMIC DNA]</scope>
    <source>
        <strain evidence="18">S5</strain>
    </source>
</reference>
<dbReference type="SUPFAM" id="SSF51419">
    <property type="entry name" value="PLP-binding barrel"/>
    <property type="match status" value="1"/>
</dbReference>
<dbReference type="FunFam" id="3.20.20.10:FF:000003">
    <property type="entry name" value="Diaminopimelate decarboxylase"/>
    <property type="match status" value="1"/>
</dbReference>
<evidence type="ECO:0000256" key="14">
    <source>
        <dbReference type="RuleBase" id="RU003738"/>
    </source>
</evidence>
<feature type="binding site" evidence="12">
    <location>
        <position position="246"/>
    </location>
    <ligand>
        <name>pyridoxal 5'-phosphate</name>
        <dbReference type="ChEBI" id="CHEBI:597326"/>
    </ligand>
</feature>
<feature type="binding site" evidence="12">
    <location>
        <position position="328"/>
    </location>
    <ligand>
        <name>substrate</name>
    </ligand>
</feature>
<evidence type="ECO:0000256" key="4">
    <source>
        <dbReference type="ARBA" id="ARBA00022898"/>
    </source>
</evidence>
<evidence type="ECO:0000313" key="17">
    <source>
        <dbReference type="EMBL" id="SDB91710.1"/>
    </source>
</evidence>
<dbReference type="GO" id="GO:0009089">
    <property type="term" value="P:lysine biosynthetic process via diaminopimelate"/>
    <property type="evidence" value="ECO:0007669"/>
    <property type="project" value="UniProtKB-UniRule"/>
</dbReference>
<keyword evidence="6 12" id="KW-0456">Lyase</keyword>
<dbReference type="InterPro" id="IPR009006">
    <property type="entry name" value="Ala_racemase/Decarboxylase_C"/>
</dbReference>
<dbReference type="InterPro" id="IPR022643">
    <property type="entry name" value="De-COase2_C"/>
</dbReference>
<evidence type="ECO:0000256" key="1">
    <source>
        <dbReference type="ARBA" id="ARBA00001933"/>
    </source>
</evidence>
<dbReference type="GO" id="GO:0030170">
    <property type="term" value="F:pyridoxal phosphate binding"/>
    <property type="evidence" value="ECO:0007669"/>
    <property type="project" value="UniProtKB-UniRule"/>
</dbReference>
<feature type="binding site" evidence="12">
    <location>
        <position position="291"/>
    </location>
    <ligand>
        <name>substrate</name>
    </ligand>
</feature>
<dbReference type="Pfam" id="PF00278">
    <property type="entry name" value="Orn_DAP_Arg_deC"/>
    <property type="match status" value="1"/>
</dbReference>
<feature type="domain" description="Orn/DAP/Arg decarboxylase 2 N-terminal" evidence="16">
    <location>
        <begin position="38"/>
        <end position="295"/>
    </location>
</feature>
<dbReference type="UniPathway" id="UPA00034">
    <property type="reaction ID" value="UER00027"/>
</dbReference>
<feature type="binding site" evidence="12">
    <location>
        <begin position="288"/>
        <end position="291"/>
    </location>
    <ligand>
        <name>pyridoxal 5'-phosphate</name>
        <dbReference type="ChEBI" id="CHEBI:597326"/>
    </ligand>
</feature>
<dbReference type="PROSITE" id="PS00878">
    <property type="entry name" value="ODR_DC_2_1"/>
    <property type="match status" value="1"/>
</dbReference>
<evidence type="ECO:0000256" key="5">
    <source>
        <dbReference type="ARBA" id="ARBA00023154"/>
    </source>
</evidence>
<dbReference type="InterPro" id="IPR002986">
    <property type="entry name" value="DAP_deCOOHase_LysA"/>
</dbReference>
<dbReference type="SUPFAM" id="SSF50621">
    <property type="entry name" value="Alanine racemase C-terminal domain-like"/>
    <property type="match status" value="1"/>
</dbReference>
<dbReference type="CDD" id="cd06828">
    <property type="entry name" value="PLPDE_III_DapDC"/>
    <property type="match status" value="1"/>
</dbReference>
<accession>A0A1G6HBR9</accession>
<evidence type="ECO:0000313" key="18">
    <source>
        <dbReference type="Proteomes" id="UP000242949"/>
    </source>
</evidence>
<comment type="pathway">
    <text evidence="8 12 14">Amino-acid biosynthesis; L-lysine biosynthesis via DAP pathway; L-lysine from DL-2,6-diaminopimelate: step 1/1.</text>
</comment>
<dbReference type="Gene3D" id="2.40.37.10">
    <property type="entry name" value="Lyase, Ornithine Decarboxylase, Chain A, domain 1"/>
    <property type="match status" value="1"/>
</dbReference>
<dbReference type="AlphaFoldDB" id="A0A1G6HBR9"/>
<evidence type="ECO:0000256" key="7">
    <source>
        <dbReference type="ARBA" id="ARBA00050464"/>
    </source>
</evidence>
<protein>
    <recommendedName>
        <fullName evidence="11 12">Diaminopimelate decarboxylase</fullName>
        <shortName evidence="12">DAP decarboxylase</shortName>
        <shortName evidence="12">DAPDC</shortName>
        <ecNumber evidence="10 12">4.1.1.20</ecNumber>
    </recommendedName>
</protein>
<evidence type="ECO:0000256" key="8">
    <source>
        <dbReference type="ARBA" id="ARBA00060643"/>
    </source>
</evidence>
<evidence type="ECO:0000256" key="10">
    <source>
        <dbReference type="ARBA" id="ARBA00066427"/>
    </source>
</evidence>
<evidence type="ECO:0000256" key="9">
    <source>
        <dbReference type="ARBA" id="ARBA00060983"/>
    </source>
</evidence>
<dbReference type="HAMAP" id="MF_02120">
    <property type="entry name" value="LysA"/>
    <property type="match status" value="1"/>
</dbReference>
<evidence type="ECO:0000259" key="15">
    <source>
        <dbReference type="Pfam" id="PF00278"/>
    </source>
</evidence>
<evidence type="ECO:0000256" key="3">
    <source>
        <dbReference type="ARBA" id="ARBA00022793"/>
    </source>
</evidence>
<dbReference type="GO" id="GO:0008836">
    <property type="term" value="F:diaminopimelate decarboxylase activity"/>
    <property type="evidence" value="ECO:0007669"/>
    <property type="project" value="UniProtKB-UniRule"/>
</dbReference>
<dbReference type="InterPro" id="IPR022653">
    <property type="entry name" value="De-COase2_pyr-phos_BS"/>
</dbReference>
<evidence type="ECO:0000259" key="16">
    <source>
        <dbReference type="Pfam" id="PF02784"/>
    </source>
</evidence>
<organism evidence="17 18">
    <name type="scientific">Pelagirhabdus alkalitolerans</name>
    <dbReference type="NCBI Taxonomy" id="1612202"/>
    <lineage>
        <taxon>Bacteria</taxon>
        <taxon>Bacillati</taxon>
        <taxon>Bacillota</taxon>
        <taxon>Bacilli</taxon>
        <taxon>Bacillales</taxon>
        <taxon>Bacillaceae</taxon>
        <taxon>Pelagirhabdus</taxon>
    </lineage>
</organism>
<keyword evidence="5 12" id="KW-0457">Lysine biosynthesis</keyword>
<keyword evidence="3 12" id="KW-0210">Decarboxylase</keyword>
<keyword evidence="2 12" id="KW-0028">Amino-acid biosynthesis</keyword>
<dbReference type="PRINTS" id="PR01181">
    <property type="entry name" value="DAPDCRBXLASE"/>
</dbReference>
<dbReference type="NCBIfam" id="TIGR01048">
    <property type="entry name" value="lysA"/>
    <property type="match status" value="1"/>
</dbReference>
<dbReference type="EC" id="4.1.1.20" evidence="10 12"/>